<name>A0A256V9Z2_LIMRT</name>
<sequence length="70" mass="8380">MSKEEILLDLITKILTKEYVLSEVRRSNSNDKQEYDFVIKKASSKGDLNVKKPMTKEEYERMIKNREYFS</sequence>
<evidence type="ECO:0000313" key="3">
    <source>
        <dbReference type="Proteomes" id="UP000216681"/>
    </source>
</evidence>
<dbReference type="Proteomes" id="UP000587270">
    <property type="component" value="Unassembled WGS sequence"/>
</dbReference>
<evidence type="ECO:0000313" key="1">
    <source>
        <dbReference type="EMBL" id="NME21868.1"/>
    </source>
</evidence>
<accession>A0A256V9Z2</accession>
<dbReference type="EMBL" id="JABAFN010000010">
    <property type="protein sequence ID" value="NME21868.1"/>
    <property type="molecule type" value="Genomic_DNA"/>
</dbReference>
<protein>
    <submittedName>
        <fullName evidence="2">Uncharacterized protein</fullName>
    </submittedName>
</protein>
<proteinExistence type="predicted"/>
<dbReference type="Proteomes" id="UP000216681">
    <property type="component" value="Unassembled WGS sequence"/>
</dbReference>
<gene>
    <name evidence="2" type="ORF">CBG15_04820</name>
    <name evidence="1" type="ORF">HF865_04010</name>
</gene>
<dbReference type="AlphaFoldDB" id="A0A256V9Z2"/>
<comment type="caution">
    <text evidence="2">The sequence shown here is derived from an EMBL/GenBank/DDBJ whole genome shotgun (WGS) entry which is preliminary data.</text>
</comment>
<reference evidence="1 4" key="3">
    <citation type="submission" date="2020-04" db="EMBL/GenBank/DDBJ databases">
        <authorList>
            <person name="Hitch T.C.A."/>
            <person name="Wylensek D."/>
            <person name="Clavel T."/>
        </authorList>
    </citation>
    <scope>NUCLEOTIDE SEQUENCE [LARGE SCALE GENOMIC DNA]</scope>
    <source>
        <strain evidence="1 4">WCA-386-APC-4I</strain>
    </source>
</reference>
<dbReference type="RefSeq" id="WP_094511758.1">
    <property type="nucleotide sequence ID" value="NZ_CP194781.1"/>
</dbReference>
<reference evidence="2 3" key="2">
    <citation type="submission" date="2017-09" db="EMBL/GenBank/DDBJ databases">
        <title>Tripartite evolution among Lactobacillus johnsonii, Lactobacillus taiwanensis, Lactobacillus reuteri and their rodent host.</title>
        <authorList>
            <person name="Wang T."/>
            <person name="Knowles S."/>
            <person name="Cheng C."/>
        </authorList>
    </citation>
    <scope>NUCLEOTIDE SEQUENCE [LARGE SCALE GENOMIC DNA]</scope>
    <source>
        <strain evidence="2 3">105n</strain>
    </source>
</reference>
<evidence type="ECO:0000313" key="2">
    <source>
        <dbReference type="EMBL" id="OYS94065.1"/>
    </source>
</evidence>
<evidence type="ECO:0000313" key="4">
    <source>
        <dbReference type="Proteomes" id="UP000587270"/>
    </source>
</evidence>
<dbReference type="EMBL" id="NGPX01000019">
    <property type="protein sequence ID" value="OYS94065.1"/>
    <property type="molecule type" value="Genomic_DNA"/>
</dbReference>
<organism evidence="2 3">
    <name type="scientific">Limosilactobacillus reuteri</name>
    <name type="common">Lactobacillus reuteri</name>
    <dbReference type="NCBI Taxonomy" id="1598"/>
    <lineage>
        <taxon>Bacteria</taxon>
        <taxon>Bacillati</taxon>
        <taxon>Bacillota</taxon>
        <taxon>Bacilli</taxon>
        <taxon>Lactobacillales</taxon>
        <taxon>Lactobacillaceae</taxon>
        <taxon>Limosilactobacillus</taxon>
    </lineage>
</organism>
<reference evidence="2 3" key="1">
    <citation type="submission" date="2017-05" db="EMBL/GenBank/DDBJ databases">
        <authorList>
            <person name="Lin X.B."/>
            <person name="Stothard P."/>
            <person name="Tasseva G."/>
            <person name="Walter J."/>
        </authorList>
    </citation>
    <scope>NUCLEOTIDE SEQUENCE [LARGE SCALE GENOMIC DNA]</scope>
    <source>
        <strain evidence="2 3">105n</strain>
    </source>
</reference>